<accession>A0A8S4QVD4</accession>
<sequence>MVLEHRSTALLECWLMDCNYCAHRILINFTSSLDNSHATDWQKLLSMEEEKYEERREKNKLKPLKERTKTRKGSLIALSDISVQSEEYCEYSPDTQVTRHARRSRLVAGGDIKYS</sequence>
<dbReference type="AlphaFoldDB" id="A0A8S4QVD4"/>
<protein>
    <submittedName>
        <fullName evidence="1">Jg7293 protein</fullName>
    </submittedName>
</protein>
<dbReference type="Proteomes" id="UP000838756">
    <property type="component" value="Unassembled WGS sequence"/>
</dbReference>
<evidence type="ECO:0000313" key="2">
    <source>
        <dbReference type="Proteomes" id="UP000838756"/>
    </source>
</evidence>
<proteinExistence type="predicted"/>
<organism evidence="1 2">
    <name type="scientific">Pararge aegeria aegeria</name>
    <dbReference type="NCBI Taxonomy" id="348720"/>
    <lineage>
        <taxon>Eukaryota</taxon>
        <taxon>Metazoa</taxon>
        <taxon>Ecdysozoa</taxon>
        <taxon>Arthropoda</taxon>
        <taxon>Hexapoda</taxon>
        <taxon>Insecta</taxon>
        <taxon>Pterygota</taxon>
        <taxon>Neoptera</taxon>
        <taxon>Endopterygota</taxon>
        <taxon>Lepidoptera</taxon>
        <taxon>Glossata</taxon>
        <taxon>Ditrysia</taxon>
        <taxon>Papilionoidea</taxon>
        <taxon>Nymphalidae</taxon>
        <taxon>Satyrinae</taxon>
        <taxon>Satyrini</taxon>
        <taxon>Parargina</taxon>
        <taxon>Pararge</taxon>
    </lineage>
</organism>
<evidence type="ECO:0000313" key="1">
    <source>
        <dbReference type="EMBL" id="CAH2217119.1"/>
    </source>
</evidence>
<reference evidence="1" key="1">
    <citation type="submission" date="2022-03" db="EMBL/GenBank/DDBJ databases">
        <authorList>
            <person name="Lindestad O."/>
        </authorList>
    </citation>
    <scope>NUCLEOTIDE SEQUENCE</scope>
</reference>
<comment type="caution">
    <text evidence="1">The sequence shown here is derived from an EMBL/GenBank/DDBJ whole genome shotgun (WGS) entry which is preliminary data.</text>
</comment>
<dbReference type="EMBL" id="CAKXAJ010017739">
    <property type="protein sequence ID" value="CAH2217119.1"/>
    <property type="molecule type" value="Genomic_DNA"/>
</dbReference>
<gene>
    <name evidence="1" type="primary">jg7293</name>
    <name evidence="1" type="ORF">PAEG_LOCUS5038</name>
</gene>
<keyword evidence="2" id="KW-1185">Reference proteome</keyword>
<name>A0A8S4QVD4_9NEOP</name>